<evidence type="ECO:0008006" key="8">
    <source>
        <dbReference type="Google" id="ProtNLM"/>
    </source>
</evidence>
<comment type="subcellular location">
    <subcellularLocation>
        <location evidence="1">Membrane</location>
        <topology evidence="1">Multi-pass membrane protein</topology>
    </subcellularLocation>
</comment>
<keyword evidence="3 5" id="KW-1133">Transmembrane helix</keyword>
<evidence type="ECO:0000256" key="3">
    <source>
        <dbReference type="ARBA" id="ARBA00022989"/>
    </source>
</evidence>
<evidence type="ECO:0000313" key="6">
    <source>
        <dbReference type="EMBL" id="GMA94392.1"/>
    </source>
</evidence>
<evidence type="ECO:0000256" key="2">
    <source>
        <dbReference type="ARBA" id="ARBA00022692"/>
    </source>
</evidence>
<reference evidence="7" key="1">
    <citation type="journal article" date="2019" name="Int. J. Syst. Evol. Microbiol.">
        <title>The Global Catalogue of Microorganisms (GCM) 10K type strain sequencing project: providing services to taxonomists for standard genome sequencing and annotation.</title>
        <authorList>
            <consortium name="The Broad Institute Genomics Platform"/>
            <consortium name="The Broad Institute Genome Sequencing Center for Infectious Disease"/>
            <person name="Wu L."/>
            <person name="Ma J."/>
        </authorList>
    </citation>
    <scope>NUCLEOTIDE SEQUENCE [LARGE SCALE GENOMIC DNA]</scope>
    <source>
        <strain evidence="7">NBRC 108894</strain>
    </source>
</reference>
<dbReference type="EMBL" id="BSVB01000001">
    <property type="protein sequence ID" value="GMA94392.1"/>
    <property type="molecule type" value="Genomic_DNA"/>
</dbReference>
<name>A0ABQ6K1B5_9MICO</name>
<keyword evidence="7" id="KW-1185">Reference proteome</keyword>
<feature type="transmembrane region" description="Helical" evidence="5">
    <location>
        <begin position="36"/>
        <end position="55"/>
    </location>
</feature>
<accession>A0ABQ6K1B5</accession>
<dbReference type="InterPro" id="IPR035906">
    <property type="entry name" value="MetI-like_sf"/>
</dbReference>
<comment type="caution">
    <text evidence="6">The sequence shown here is derived from an EMBL/GenBank/DDBJ whole genome shotgun (WGS) entry which is preliminary data.</text>
</comment>
<evidence type="ECO:0000256" key="4">
    <source>
        <dbReference type="ARBA" id="ARBA00023136"/>
    </source>
</evidence>
<dbReference type="SUPFAM" id="SSF161098">
    <property type="entry name" value="MetI-like"/>
    <property type="match status" value="1"/>
</dbReference>
<proteinExistence type="predicted"/>
<evidence type="ECO:0000313" key="7">
    <source>
        <dbReference type="Proteomes" id="UP001157034"/>
    </source>
</evidence>
<keyword evidence="4 5" id="KW-0472">Membrane</keyword>
<protein>
    <recommendedName>
        <fullName evidence="8">ABC transmembrane type-1 domain-containing protein</fullName>
    </recommendedName>
</protein>
<organism evidence="6 7">
    <name type="scientific">Pseudolysinimonas kribbensis</name>
    <dbReference type="NCBI Taxonomy" id="433641"/>
    <lineage>
        <taxon>Bacteria</taxon>
        <taxon>Bacillati</taxon>
        <taxon>Actinomycetota</taxon>
        <taxon>Actinomycetes</taxon>
        <taxon>Micrococcales</taxon>
        <taxon>Microbacteriaceae</taxon>
        <taxon>Pseudolysinimonas</taxon>
    </lineage>
</organism>
<evidence type="ECO:0000256" key="1">
    <source>
        <dbReference type="ARBA" id="ARBA00004141"/>
    </source>
</evidence>
<dbReference type="Proteomes" id="UP001157034">
    <property type="component" value="Unassembled WGS sequence"/>
</dbReference>
<dbReference type="RefSeq" id="WP_284253333.1">
    <property type="nucleotide sequence ID" value="NZ_BSVB01000001.1"/>
</dbReference>
<keyword evidence="2 5" id="KW-0812">Transmembrane</keyword>
<sequence>MLVALIFSSSQSQPLTVYLQSQLRQFGANIDILSSGAFASMLIPLIVFFAFQRYFESALLAGSTK</sequence>
<evidence type="ECO:0000256" key="5">
    <source>
        <dbReference type="SAM" id="Phobius"/>
    </source>
</evidence>
<gene>
    <name evidence="6" type="ORF">GCM10025881_12160</name>
</gene>